<keyword evidence="5" id="KW-0235">DNA replication</keyword>
<evidence type="ECO:0000256" key="7">
    <source>
        <dbReference type="ARBA" id="ARBA00022844"/>
    </source>
</evidence>
<dbReference type="InterPro" id="IPR012340">
    <property type="entry name" value="NA-bd_OB-fold"/>
</dbReference>
<dbReference type="SUPFAM" id="SSF56091">
    <property type="entry name" value="DNA ligase/mRNA capping enzyme, catalytic domain"/>
    <property type="match status" value="1"/>
</dbReference>
<dbReference type="PANTHER" id="PTHR47810:SF5">
    <property type="entry name" value="LIGASE, PUTATIVE-RELATED"/>
    <property type="match status" value="1"/>
</dbReference>
<dbReference type="InterPro" id="IPR050326">
    <property type="entry name" value="NAD_dep_DNA_ligaseB"/>
</dbReference>
<evidence type="ECO:0000256" key="5">
    <source>
        <dbReference type="ARBA" id="ARBA00022705"/>
    </source>
</evidence>
<evidence type="ECO:0000256" key="4">
    <source>
        <dbReference type="ARBA" id="ARBA00022598"/>
    </source>
</evidence>
<evidence type="ECO:0000256" key="2">
    <source>
        <dbReference type="ARBA" id="ARBA00007572"/>
    </source>
</evidence>
<reference evidence="12 13" key="1">
    <citation type="journal article" date="2015" name="Genome Announc.">
        <title>Complete Genome Sequence of Citrobacter freundii Myophage Moon.</title>
        <authorList>
            <person name="Edwards G.B."/>
            <person name="Luna A.J."/>
            <person name="Hernandez A.C."/>
            <person name="Kuty Everett G.F."/>
        </authorList>
    </citation>
    <scope>NUCLEOTIDE SEQUENCE [LARGE SCALE GENOMIC DNA]</scope>
</reference>
<dbReference type="RefSeq" id="YP_009146651.1">
    <property type="nucleotide sequence ID" value="NC_027331.1"/>
</dbReference>
<sequence>MILEIINEIAAIGSTKEKEAIIRRHKDNELLKRVFKLTYDGKFQYYIKKWNNPDCYLPNATQFSLNSALDVLENLFATRKITGNAALDKLSATLQRMHESDREVLKKVLLRDLRCGASRSIANKVWKGLIPEQPQMLASSYDEKGIKKNIKFPAFAQLKADGARAFAEVRGDTLDDVIILSRAGNEYLGLDLLKQQLIDMTKEARERHPSGVMIDGELVYHEVSTPSGPLDDMFGEDPELSKSKEFAESRTMSNGLANKSLKGTISAKEAEGMKFQVWDYVPLDVVYSEGKESGFAYDVRFRALELMVQGFSQMILIENHVVHNLEEAKVIYRKYIDQGLEGIILKNIGAFWENTRSKNLYKFKEVIEIDMRIVGIYPHSKHPGKAGGFYLESECGLIKTKSGSGLKDKPGPDSHELDRTRIWENQNDYIGGILESECNGWLSAEGRTEYVKLFLPIAVRMRRDKDVANTFADIWGDFHEVTGL</sequence>
<evidence type="ECO:0000256" key="10">
    <source>
        <dbReference type="ARBA" id="ARBA00046002"/>
    </source>
</evidence>
<dbReference type="PROSITE" id="PS00333">
    <property type="entry name" value="DNA_LIGASE_A2"/>
    <property type="match status" value="1"/>
</dbReference>
<evidence type="ECO:0000313" key="13">
    <source>
        <dbReference type="Proteomes" id="UP000030323"/>
    </source>
</evidence>
<keyword evidence="6" id="KW-0227">DNA damage</keyword>
<keyword evidence="4 12" id="KW-0436">Ligase</keyword>
<keyword evidence="7" id="KW-0946">Virion</keyword>
<proteinExistence type="inferred from homology"/>
<protein>
    <recommendedName>
        <fullName evidence="3">DNA ligase</fullName>
    </recommendedName>
    <alternativeName>
        <fullName evidence="9">Polydeoxyribonucleotide synthase [ATP]</fullName>
    </alternativeName>
</protein>
<dbReference type="SUPFAM" id="SSF50249">
    <property type="entry name" value="Nucleic acid-binding proteins"/>
    <property type="match status" value="1"/>
</dbReference>
<evidence type="ECO:0000259" key="11">
    <source>
        <dbReference type="Pfam" id="PF01068"/>
    </source>
</evidence>
<evidence type="ECO:0000256" key="1">
    <source>
        <dbReference type="ARBA" id="ARBA00004328"/>
    </source>
</evidence>
<dbReference type="EMBL" id="KM236240">
    <property type="protein sequence ID" value="AIX12189.1"/>
    <property type="molecule type" value="Genomic_DNA"/>
</dbReference>
<comment type="similarity">
    <text evidence="2">Belongs to the ATP-dependent DNA ligase family.</text>
</comment>
<dbReference type="GO" id="GO:0006281">
    <property type="term" value="P:DNA repair"/>
    <property type="evidence" value="ECO:0007669"/>
    <property type="project" value="UniProtKB-KW"/>
</dbReference>
<dbReference type="PANTHER" id="PTHR47810">
    <property type="entry name" value="DNA LIGASE"/>
    <property type="match status" value="1"/>
</dbReference>
<accession>A0A0A0YPD5</accession>
<dbReference type="GO" id="GO:0044423">
    <property type="term" value="C:virion component"/>
    <property type="evidence" value="ECO:0007669"/>
    <property type="project" value="UniProtKB-KW"/>
</dbReference>
<evidence type="ECO:0000256" key="6">
    <source>
        <dbReference type="ARBA" id="ARBA00022763"/>
    </source>
</evidence>
<dbReference type="GO" id="GO:0006310">
    <property type="term" value="P:DNA recombination"/>
    <property type="evidence" value="ECO:0007669"/>
    <property type="project" value="InterPro"/>
</dbReference>
<comment type="subcellular location">
    <subcellularLocation>
        <location evidence="1">Virion</location>
    </subcellularLocation>
</comment>
<dbReference type="GO" id="GO:0006260">
    <property type="term" value="P:DNA replication"/>
    <property type="evidence" value="ECO:0007669"/>
    <property type="project" value="UniProtKB-KW"/>
</dbReference>
<dbReference type="Gene3D" id="3.30.470.30">
    <property type="entry name" value="DNA ligase/mRNA capping enzyme"/>
    <property type="match status" value="1"/>
</dbReference>
<name>A0A0A0YPD5_9CAUD</name>
<evidence type="ECO:0000256" key="9">
    <source>
        <dbReference type="ARBA" id="ARBA00032896"/>
    </source>
</evidence>
<organism evidence="12 13">
    <name type="scientific">Citrobacter phage Moon</name>
    <dbReference type="NCBI Taxonomy" id="1540095"/>
    <lineage>
        <taxon>Viruses</taxon>
        <taxon>Duplodnaviria</taxon>
        <taxon>Heunggongvirae</taxon>
        <taxon>Uroviricota</taxon>
        <taxon>Caudoviricetes</taxon>
        <taxon>Pantevenvirales</taxon>
        <taxon>Straboviridae</taxon>
        <taxon>Tevenvirinae</taxon>
        <taxon>Moonvirus</taxon>
        <taxon>Moonvirus moon</taxon>
    </lineage>
</organism>
<evidence type="ECO:0000256" key="8">
    <source>
        <dbReference type="ARBA" id="ARBA00023204"/>
    </source>
</evidence>
<dbReference type="GO" id="GO:0003910">
    <property type="term" value="F:DNA ligase (ATP) activity"/>
    <property type="evidence" value="ECO:0007669"/>
    <property type="project" value="InterPro"/>
</dbReference>
<dbReference type="InterPro" id="IPR016059">
    <property type="entry name" value="DNA_ligase_ATP-dep_CS"/>
</dbReference>
<dbReference type="GO" id="GO:0005524">
    <property type="term" value="F:ATP binding"/>
    <property type="evidence" value="ECO:0007669"/>
    <property type="project" value="InterPro"/>
</dbReference>
<dbReference type="Proteomes" id="UP000030323">
    <property type="component" value="Segment"/>
</dbReference>
<comment type="function">
    <text evidence="10">Very low-fidelity DNA ligase that seals nicks in double-stranded DNA during DNA repair. Together with the viral repair DNA polymerase X, fills the single nucleotide gaps generated by the AP endonuclease. It is not essential for viral replication and recombination. Displays a very low adenylation activity towards DNA with 3'-dideoxy- or 3'-amino-terminated nicks compared to regular nick DNA.</text>
</comment>
<gene>
    <name evidence="12" type="ORF">CPT_Moon218</name>
</gene>
<dbReference type="PROSITE" id="PS00697">
    <property type="entry name" value="DNA_LIGASE_A1"/>
    <property type="match status" value="1"/>
</dbReference>
<evidence type="ECO:0000313" key="12">
    <source>
        <dbReference type="EMBL" id="AIX12189.1"/>
    </source>
</evidence>
<dbReference type="KEGG" id="vg:24721817"/>
<dbReference type="GeneID" id="24721817"/>
<evidence type="ECO:0000256" key="3">
    <source>
        <dbReference type="ARBA" id="ARBA00013308"/>
    </source>
</evidence>
<keyword evidence="8" id="KW-0234">DNA repair</keyword>
<dbReference type="InterPro" id="IPR012310">
    <property type="entry name" value="DNA_ligase_ATP-dep_cent"/>
</dbReference>
<dbReference type="Pfam" id="PF01068">
    <property type="entry name" value="DNA_ligase_A_M"/>
    <property type="match status" value="1"/>
</dbReference>
<feature type="domain" description="ATP-dependent DNA ligase family profile" evidence="11">
    <location>
        <begin position="135"/>
        <end position="364"/>
    </location>
</feature>
<keyword evidence="13" id="KW-1185">Reference proteome</keyword>